<evidence type="ECO:0000313" key="2">
    <source>
        <dbReference type="EMBL" id="KAK3243028.1"/>
    </source>
</evidence>
<gene>
    <name evidence="2" type="ORF">CYMTET_47297</name>
</gene>
<name>A0AAE0BUD7_9CHLO</name>
<dbReference type="Proteomes" id="UP001190700">
    <property type="component" value="Unassembled WGS sequence"/>
</dbReference>
<accession>A0AAE0BUD7</accession>
<sequence length="429" mass="48537">MPFDGRRHSHEAATDVDVRLHDAANRRADARSFVSDARRVLSDVRVSLPRRAVGAPFLDDLPRVSRAVRLLPTRVLYKYYESENLRRRRERPVMRAEESSDRGDVLRRENGDETDQPHVYTQRIGNRKLWFSVAPNDPVAALLHEAIRAHERIHEVLCATCEIVAERPDAMDRMLVDVALDARSMEALRAYSEALATRDGPHGCFLSACVPLVDPKHVTASYRVARSLAALGRGRRSWLRSEEPSDGLSHEEARSRAFRVARNVYTILHDIIDVCTHLCGHRFVHDVTRDTMSRYVECVTPLVPDLVRCCRQYLEAGDETELAWMLAAHACSTIIYLKDVDARYGAAGREERHSKLECDLAALRKQVREATYVRDAGASDGGSDMRSLDALHENTRRNLGSMGVTNKKWLALFNEMSGHLHEKLSAQAE</sequence>
<dbReference type="AlphaFoldDB" id="A0AAE0BUD7"/>
<reference evidence="2 3" key="1">
    <citation type="journal article" date="2015" name="Genome Biol. Evol.">
        <title>Comparative Genomics of a Bacterivorous Green Alga Reveals Evolutionary Causalities and Consequences of Phago-Mixotrophic Mode of Nutrition.</title>
        <authorList>
            <person name="Burns J.A."/>
            <person name="Paasch A."/>
            <person name="Narechania A."/>
            <person name="Kim E."/>
        </authorList>
    </citation>
    <scope>NUCLEOTIDE SEQUENCE [LARGE SCALE GENOMIC DNA]</scope>
    <source>
        <strain evidence="2 3">PLY_AMNH</strain>
    </source>
</reference>
<comment type="caution">
    <text evidence="2">The sequence shown here is derived from an EMBL/GenBank/DDBJ whole genome shotgun (WGS) entry which is preliminary data.</text>
</comment>
<keyword evidence="3" id="KW-1185">Reference proteome</keyword>
<proteinExistence type="predicted"/>
<feature type="compositionally biased region" description="Basic and acidic residues" evidence="1">
    <location>
        <begin position="88"/>
        <end position="111"/>
    </location>
</feature>
<feature type="region of interest" description="Disordered" evidence="1">
    <location>
        <begin position="88"/>
        <end position="117"/>
    </location>
</feature>
<evidence type="ECO:0000256" key="1">
    <source>
        <dbReference type="SAM" id="MobiDB-lite"/>
    </source>
</evidence>
<evidence type="ECO:0000313" key="3">
    <source>
        <dbReference type="Proteomes" id="UP001190700"/>
    </source>
</evidence>
<organism evidence="2 3">
    <name type="scientific">Cymbomonas tetramitiformis</name>
    <dbReference type="NCBI Taxonomy" id="36881"/>
    <lineage>
        <taxon>Eukaryota</taxon>
        <taxon>Viridiplantae</taxon>
        <taxon>Chlorophyta</taxon>
        <taxon>Pyramimonadophyceae</taxon>
        <taxon>Pyramimonadales</taxon>
        <taxon>Pyramimonadaceae</taxon>
        <taxon>Cymbomonas</taxon>
    </lineage>
</organism>
<dbReference type="EMBL" id="LGRX02033090">
    <property type="protein sequence ID" value="KAK3243028.1"/>
    <property type="molecule type" value="Genomic_DNA"/>
</dbReference>
<protein>
    <submittedName>
        <fullName evidence="2">Uncharacterized protein</fullName>
    </submittedName>
</protein>